<dbReference type="InterPro" id="IPR036612">
    <property type="entry name" value="KH_dom_type_1_sf"/>
</dbReference>
<dbReference type="GO" id="GO:0003723">
    <property type="term" value="F:RNA binding"/>
    <property type="evidence" value="ECO:0007669"/>
    <property type="project" value="UniProtKB-UniRule"/>
</dbReference>
<dbReference type="SUPFAM" id="SSF54791">
    <property type="entry name" value="Eukaryotic type KH-domain (KH-domain type I)"/>
    <property type="match status" value="1"/>
</dbReference>
<dbReference type="GO" id="GO:0004521">
    <property type="term" value="F:RNA endonuclease activity"/>
    <property type="evidence" value="ECO:0007669"/>
    <property type="project" value="UniProtKB-UniRule"/>
</dbReference>
<dbReference type="InterPro" id="IPR006675">
    <property type="entry name" value="HDIG_dom"/>
</dbReference>
<dbReference type="InterPro" id="IPR006674">
    <property type="entry name" value="HD_domain"/>
</dbReference>
<dbReference type="CDD" id="cd00077">
    <property type="entry name" value="HDc"/>
    <property type="match status" value="1"/>
</dbReference>
<keyword evidence="7" id="KW-0175">Coiled coil</keyword>
<evidence type="ECO:0000259" key="8">
    <source>
        <dbReference type="PROSITE" id="PS51831"/>
    </source>
</evidence>
<dbReference type="SMART" id="SM00322">
    <property type="entry name" value="KH"/>
    <property type="match status" value="1"/>
</dbReference>
<keyword evidence="2 5" id="KW-0255">Endonuclease</keyword>
<dbReference type="InterPro" id="IPR004088">
    <property type="entry name" value="KH_dom_type_1"/>
</dbReference>
<dbReference type="Gene3D" id="1.10.3210.10">
    <property type="entry name" value="Hypothetical protein af1432"/>
    <property type="match status" value="1"/>
</dbReference>
<dbReference type="InterPro" id="IPR022711">
    <property type="entry name" value="RNase_Y_N"/>
</dbReference>
<dbReference type="Pfam" id="PF01966">
    <property type="entry name" value="HD"/>
    <property type="match status" value="1"/>
</dbReference>
<dbReference type="NCBIfam" id="TIGR03319">
    <property type="entry name" value="RNase_Y"/>
    <property type="match status" value="1"/>
</dbReference>
<gene>
    <name evidence="5 9" type="primary">rny</name>
    <name evidence="9" type="ORF">ENQ20_04505</name>
</gene>
<dbReference type="NCBIfam" id="TIGR00277">
    <property type="entry name" value="HDIG"/>
    <property type="match status" value="1"/>
</dbReference>
<keyword evidence="4 5" id="KW-0694">RNA-binding</keyword>
<dbReference type="GO" id="GO:0005886">
    <property type="term" value="C:plasma membrane"/>
    <property type="evidence" value="ECO:0007669"/>
    <property type="project" value="UniProtKB-UniRule"/>
</dbReference>
<comment type="caution">
    <text evidence="9">The sequence shown here is derived from an EMBL/GenBank/DDBJ whole genome shotgun (WGS) entry which is preliminary data.</text>
</comment>
<dbReference type="PANTHER" id="PTHR12826">
    <property type="entry name" value="RIBONUCLEASE Y"/>
    <property type="match status" value="1"/>
</dbReference>
<dbReference type="CDD" id="cd22431">
    <property type="entry name" value="KH-I_RNaseY"/>
    <property type="match status" value="1"/>
</dbReference>
<evidence type="ECO:0000313" key="9">
    <source>
        <dbReference type="EMBL" id="HDX30738.1"/>
    </source>
</evidence>
<dbReference type="Pfam" id="PF00013">
    <property type="entry name" value="KH_1"/>
    <property type="match status" value="1"/>
</dbReference>
<evidence type="ECO:0000256" key="7">
    <source>
        <dbReference type="SAM" id="Coils"/>
    </source>
</evidence>
<evidence type="ECO:0000256" key="2">
    <source>
        <dbReference type="ARBA" id="ARBA00022759"/>
    </source>
</evidence>
<dbReference type="InterPro" id="IPR017705">
    <property type="entry name" value="Ribonuclease_Y"/>
</dbReference>
<dbReference type="EMBL" id="DSMG01000051">
    <property type="protein sequence ID" value="HDX30738.1"/>
    <property type="molecule type" value="Genomic_DNA"/>
</dbReference>
<dbReference type="InterPro" id="IPR003607">
    <property type="entry name" value="HD/PDEase_dom"/>
</dbReference>
<dbReference type="Pfam" id="PF12072">
    <property type="entry name" value="RNase_Y_N"/>
    <property type="match status" value="1"/>
</dbReference>
<comment type="function">
    <text evidence="5">Endoribonuclease that initiates mRNA decay.</text>
</comment>
<organism evidence="9">
    <name type="scientific">Caldilinea aerophila</name>
    <dbReference type="NCBI Taxonomy" id="133453"/>
    <lineage>
        <taxon>Bacteria</taxon>
        <taxon>Bacillati</taxon>
        <taxon>Chloroflexota</taxon>
        <taxon>Caldilineae</taxon>
        <taxon>Caldilineales</taxon>
        <taxon>Caldilineaceae</taxon>
        <taxon>Caldilinea</taxon>
    </lineage>
</organism>
<evidence type="ECO:0000256" key="5">
    <source>
        <dbReference type="HAMAP-Rule" id="MF_00335"/>
    </source>
</evidence>
<dbReference type="PANTHER" id="PTHR12826:SF15">
    <property type="entry name" value="RIBONUCLEASE Y"/>
    <property type="match status" value="1"/>
</dbReference>
<feature type="coiled-coil region" evidence="7">
    <location>
        <begin position="57"/>
        <end position="141"/>
    </location>
</feature>
<accession>A0A7C1FMZ5</accession>
<proteinExistence type="inferred from homology"/>
<evidence type="ECO:0000256" key="1">
    <source>
        <dbReference type="ARBA" id="ARBA00022722"/>
    </source>
</evidence>
<sequence>MDNVILTITLVLLFTLLGAALAGYLAYSKGREAGVKAEKERQDALRQGAEEHAARIIAEAEAKARQTQLAIKEEEVQRRKEMDAEAQRRRIELEKIEERLQNRLDTAEKRLQQIENRERKLAQREQRCNEREVQLASAEEAWLNELQRVANMTVEEAQKVLLERVEQQTRQEMARKIREVEAQAAEEADRRAREIITLAIERIASDHVNEFAVSTVDLPSDEMKGRIIGRQGRNIRAIEQALGVDLVVDDTPEAIIISSFDPIRREVARMALSKLVSDGRIHPARIEKEVEKAQQEIERIIIEAGEQAMLEAGVSGLHRELQKILGRLKFRTSYGQNQLAHAIETAKLAGVIAAELHANVKVAKMGGLLHDIGKAVSHEIEGPHAIVGAEIARRYNVPEVVVNAIASHHGEVEPESIEAVIVAAADAISGARPGARRESLETYIKRVTELEEIGNSFKGVSQTYAIQAGREIRVLVRPEEIDDLAAIQLSRDIAKKIEDNLQYPGQIRVTVVRETRAVEYAK</sequence>
<comment type="similarity">
    <text evidence="5">Belongs to the RNase Y family.</text>
</comment>
<dbReference type="PROSITE" id="PS51831">
    <property type="entry name" value="HD"/>
    <property type="match status" value="1"/>
</dbReference>
<evidence type="ECO:0000256" key="4">
    <source>
        <dbReference type="ARBA" id="ARBA00022884"/>
    </source>
</evidence>
<name>A0A7C1FMZ5_9CHLR</name>
<reference evidence="9" key="1">
    <citation type="journal article" date="2020" name="mSystems">
        <title>Genome- and Community-Level Interaction Insights into Carbon Utilization and Element Cycling Functions of Hydrothermarchaeota in Hydrothermal Sediment.</title>
        <authorList>
            <person name="Zhou Z."/>
            <person name="Liu Y."/>
            <person name="Xu W."/>
            <person name="Pan J."/>
            <person name="Luo Z.H."/>
            <person name="Li M."/>
        </authorList>
    </citation>
    <scope>NUCLEOTIDE SEQUENCE [LARGE SCALE GENOMIC DNA]</scope>
    <source>
        <strain evidence="9">SpSt-289</strain>
    </source>
</reference>
<dbReference type="SUPFAM" id="SSF109604">
    <property type="entry name" value="HD-domain/PDEase-like"/>
    <property type="match status" value="1"/>
</dbReference>
<dbReference type="HAMAP" id="MF_00335">
    <property type="entry name" value="RNase_Y"/>
    <property type="match status" value="1"/>
</dbReference>
<keyword evidence="3 5" id="KW-0378">Hydrolase</keyword>
<keyword evidence="1 5" id="KW-0540">Nuclease</keyword>
<dbReference type="InterPro" id="IPR004087">
    <property type="entry name" value="KH_dom"/>
</dbReference>
<dbReference type="GO" id="GO:0006402">
    <property type="term" value="P:mRNA catabolic process"/>
    <property type="evidence" value="ECO:0007669"/>
    <property type="project" value="UniProtKB-UniRule"/>
</dbReference>
<evidence type="ECO:0000256" key="6">
    <source>
        <dbReference type="NCBIfam" id="TIGR03319"/>
    </source>
</evidence>
<dbReference type="SMART" id="SM00471">
    <property type="entry name" value="HDc"/>
    <property type="match status" value="1"/>
</dbReference>
<feature type="domain" description="HD" evidence="8">
    <location>
        <begin position="338"/>
        <end position="431"/>
    </location>
</feature>
<dbReference type="PROSITE" id="PS50084">
    <property type="entry name" value="KH_TYPE_1"/>
    <property type="match status" value="1"/>
</dbReference>
<protein>
    <recommendedName>
        <fullName evidence="5 6">Ribonuclease Y</fullName>
        <shortName evidence="5">RNase Y</shortName>
        <ecNumber evidence="5 6">3.1.-.-</ecNumber>
    </recommendedName>
</protein>
<dbReference type="AlphaFoldDB" id="A0A7C1FMZ5"/>
<evidence type="ECO:0000256" key="3">
    <source>
        <dbReference type="ARBA" id="ARBA00022801"/>
    </source>
</evidence>
<dbReference type="EC" id="3.1.-.-" evidence="5 6"/>
<dbReference type="Gene3D" id="3.30.1370.10">
    <property type="entry name" value="K Homology domain, type 1"/>
    <property type="match status" value="1"/>
</dbReference>
<dbReference type="GO" id="GO:0016787">
    <property type="term" value="F:hydrolase activity"/>
    <property type="evidence" value="ECO:0007669"/>
    <property type="project" value="UniProtKB-KW"/>
</dbReference>